<dbReference type="EMBL" id="BMKN01000003">
    <property type="protein sequence ID" value="GGE61904.1"/>
    <property type="molecule type" value="Genomic_DNA"/>
</dbReference>
<keyword evidence="4" id="KW-1185">Reference proteome</keyword>
<accession>A0A917AMH4</accession>
<dbReference type="GO" id="GO:0005737">
    <property type="term" value="C:cytoplasm"/>
    <property type="evidence" value="ECO:0007669"/>
    <property type="project" value="TreeGrafter"/>
</dbReference>
<dbReference type="AlphaFoldDB" id="A0A917AMH4"/>
<dbReference type="InterPro" id="IPR042099">
    <property type="entry name" value="ANL_N_sf"/>
</dbReference>
<proteinExistence type="predicted"/>
<comment type="caution">
    <text evidence="3">The sequence shown here is derived from an EMBL/GenBank/DDBJ whole genome shotgun (WGS) entry which is preliminary data.</text>
</comment>
<evidence type="ECO:0000259" key="1">
    <source>
        <dbReference type="Pfam" id="PF23571"/>
    </source>
</evidence>
<name>A0A917AMH4_9RHOB</name>
<evidence type="ECO:0000313" key="3">
    <source>
        <dbReference type="EMBL" id="GGE61904.1"/>
    </source>
</evidence>
<evidence type="ECO:0000259" key="2">
    <source>
        <dbReference type="Pfam" id="PF23572"/>
    </source>
</evidence>
<dbReference type="InterPro" id="IPR055377">
    <property type="entry name" value="GH3_M"/>
</dbReference>
<dbReference type="PANTHER" id="PTHR31901:SF9">
    <property type="entry name" value="GH3 DOMAIN-CONTAINING PROTEIN"/>
    <property type="match status" value="1"/>
</dbReference>
<feature type="domain" description="GH3 middle" evidence="1">
    <location>
        <begin position="303"/>
        <end position="370"/>
    </location>
</feature>
<protein>
    <recommendedName>
        <fullName evidence="5">GH3 auxin-responsive promoter</fullName>
    </recommendedName>
</protein>
<dbReference type="GO" id="GO:0016881">
    <property type="term" value="F:acid-amino acid ligase activity"/>
    <property type="evidence" value="ECO:0007669"/>
    <property type="project" value="TreeGrafter"/>
</dbReference>
<dbReference type="Pfam" id="PF23572">
    <property type="entry name" value="GH3_C"/>
    <property type="match status" value="1"/>
</dbReference>
<dbReference type="RefSeq" id="WP_158221873.1">
    <property type="nucleotide sequence ID" value="NZ_BMKN01000003.1"/>
</dbReference>
<sequence length="516" mass="57916">MKGRQYTDWTGLARLYARARTRRIEGTLAEVAQRDLLRKLLAKASKTKFGKAHNFDEIEDIEDFQRNVPIRGYDQFWQEWWQPDFPELVDVCWPGKIPFFTMTSGTTSGRSKYIPYTNHMRRAAVRGFLDLLCFHLKSRPHSRLLGGAVLALTGPVALENRAKGAALAAVSAVTAAAVPNWLQHRVLPPSELANVEDWQEKIARLSPIALTDDVRCLGGSPNWLLIFLAEVAKHSSSPDAQLKDWFPNLELIIHGGVNFAPYRDEFAALLKGSHAETREMYSASEGVFAYADRGDGEGLRLHLDGSVFFEFVDPAQLQHSSPDRRWIETVEANKDYALVITSAAGLWSYVVGDVVRFVELDPPRLIVVGRVQQGLSTFGEHLIETEITEAISAAAHDQNTTILDYSVGTLRDETGGYHLYLVEPMQGVEGFSAVEFAKRVDRRLSELNEDYEELRRNQAIGAPQAKMVKPGGFARWMKLRRGLGGQNKIPRIVTDTELFRDIRDIVLDPKGETDDP</sequence>
<dbReference type="Proteomes" id="UP000606730">
    <property type="component" value="Unassembled WGS sequence"/>
</dbReference>
<reference evidence="3" key="1">
    <citation type="journal article" date="2014" name="Int. J. Syst. Evol. Microbiol.">
        <title>Complete genome sequence of Corynebacterium casei LMG S-19264T (=DSM 44701T), isolated from a smear-ripened cheese.</title>
        <authorList>
            <consortium name="US DOE Joint Genome Institute (JGI-PGF)"/>
            <person name="Walter F."/>
            <person name="Albersmeier A."/>
            <person name="Kalinowski J."/>
            <person name="Ruckert C."/>
        </authorList>
    </citation>
    <scope>NUCLEOTIDE SEQUENCE</scope>
    <source>
        <strain evidence="3">CGMCC 1.16012</strain>
    </source>
</reference>
<reference evidence="3" key="2">
    <citation type="submission" date="2020-09" db="EMBL/GenBank/DDBJ databases">
        <authorList>
            <person name="Sun Q."/>
            <person name="Zhou Y."/>
        </authorList>
    </citation>
    <scope>NUCLEOTIDE SEQUENCE</scope>
    <source>
        <strain evidence="3">CGMCC 1.16012</strain>
    </source>
</reference>
<dbReference type="PANTHER" id="PTHR31901">
    <property type="entry name" value="GH3 DOMAIN-CONTAINING PROTEIN"/>
    <property type="match status" value="1"/>
</dbReference>
<evidence type="ECO:0008006" key="5">
    <source>
        <dbReference type="Google" id="ProtNLM"/>
    </source>
</evidence>
<evidence type="ECO:0000313" key="4">
    <source>
        <dbReference type="Proteomes" id="UP000606730"/>
    </source>
</evidence>
<organism evidence="3 4">
    <name type="scientific">Actibacterium pelagium</name>
    <dbReference type="NCBI Taxonomy" id="2029103"/>
    <lineage>
        <taxon>Bacteria</taxon>
        <taxon>Pseudomonadati</taxon>
        <taxon>Pseudomonadota</taxon>
        <taxon>Alphaproteobacteria</taxon>
        <taxon>Rhodobacterales</taxon>
        <taxon>Roseobacteraceae</taxon>
        <taxon>Actibacterium</taxon>
    </lineage>
</organism>
<feature type="domain" description="GH3 C-terminal" evidence="2">
    <location>
        <begin position="386"/>
        <end position="496"/>
    </location>
</feature>
<dbReference type="OrthoDB" id="5678283at2"/>
<dbReference type="Pfam" id="PF23571">
    <property type="entry name" value="GH3_M"/>
    <property type="match status" value="1"/>
</dbReference>
<dbReference type="Pfam" id="PF03321">
    <property type="entry name" value="GH3"/>
    <property type="match status" value="1"/>
</dbReference>
<gene>
    <name evidence="3" type="ORF">GCM10011517_31930</name>
</gene>
<dbReference type="Gene3D" id="3.40.50.12780">
    <property type="entry name" value="N-terminal domain of ligase-like"/>
    <property type="match status" value="1"/>
</dbReference>
<dbReference type="InterPro" id="IPR004993">
    <property type="entry name" value="GH3"/>
</dbReference>
<dbReference type="InterPro" id="IPR055378">
    <property type="entry name" value="GH3_C"/>
</dbReference>